<accession>A0A8J5QXE5</accession>
<name>A0A8J5QXE5_ZIZPA</name>
<reference evidence="1" key="1">
    <citation type="journal article" date="2021" name="bioRxiv">
        <title>Whole Genome Assembly and Annotation of Northern Wild Rice, Zizania palustris L., Supports a Whole Genome Duplication in the Zizania Genus.</title>
        <authorList>
            <person name="Haas M."/>
            <person name="Kono T."/>
            <person name="Macchietto M."/>
            <person name="Millas R."/>
            <person name="McGilp L."/>
            <person name="Shao M."/>
            <person name="Duquette J."/>
            <person name="Hirsch C.N."/>
            <person name="Kimball J."/>
        </authorList>
    </citation>
    <scope>NUCLEOTIDE SEQUENCE</scope>
    <source>
        <tissue evidence="1">Fresh leaf tissue</tissue>
    </source>
</reference>
<dbReference type="Proteomes" id="UP000729402">
    <property type="component" value="Unassembled WGS sequence"/>
</dbReference>
<keyword evidence="2" id="KW-1185">Reference proteome</keyword>
<evidence type="ECO:0000313" key="1">
    <source>
        <dbReference type="EMBL" id="KAG8045830.1"/>
    </source>
</evidence>
<comment type="caution">
    <text evidence="1">The sequence shown here is derived from an EMBL/GenBank/DDBJ whole genome shotgun (WGS) entry which is preliminary data.</text>
</comment>
<sequence length="90" mass="9903">MICFCPIQLVHGNRPGDIAGESHGHGGRLVTLSNLRRTSRERRRVLVGRGLPALLPRQGEAFGKSRKGIVELIQPTVNKHGASLGWKETR</sequence>
<protein>
    <submittedName>
        <fullName evidence="1">Uncharacterized protein</fullName>
    </submittedName>
</protein>
<evidence type="ECO:0000313" key="2">
    <source>
        <dbReference type="Proteomes" id="UP000729402"/>
    </source>
</evidence>
<proteinExistence type="predicted"/>
<dbReference type="EMBL" id="JAAALK010000290">
    <property type="protein sequence ID" value="KAG8045830.1"/>
    <property type="molecule type" value="Genomic_DNA"/>
</dbReference>
<organism evidence="1 2">
    <name type="scientific">Zizania palustris</name>
    <name type="common">Northern wild rice</name>
    <dbReference type="NCBI Taxonomy" id="103762"/>
    <lineage>
        <taxon>Eukaryota</taxon>
        <taxon>Viridiplantae</taxon>
        <taxon>Streptophyta</taxon>
        <taxon>Embryophyta</taxon>
        <taxon>Tracheophyta</taxon>
        <taxon>Spermatophyta</taxon>
        <taxon>Magnoliopsida</taxon>
        <taxon>Liliopsida</taxon>
        <taxon>Poales</taxon>
        <taxon>Poaceae</taxon>
        <taxon>BOP clade</taxon>
        <taxon>Oryzoideae</taxon>
        <taxon>Oryzeae</taxon>
        <taxon>Zizaniinae</taxon>
        <taxon>Zizania</taxon>
    </lineage>
</organism>
<dbReference type="AlphaFoldDB" id="A0A8J5QXE5"/>
<gene>
    <name evidence="1" type="ORF">GUJ93_ZPchr0008g11692</name>
</gene>
<reference evidence="1" key="2">
    <citation type="submission" date="2021-02" db="EMBL/GenBank/DDBJ databases">
        <authorList>
            <person name="Kimball J.A."/>
            <person name="Haas M.W."/>
            <person name="Macchietto M."/>
            <person name="Kono T."/>
            <person name="Duquette J."/>
            <person name="Shao M."/>
        </authorList>
    </citation>
    <scope>NUCLEOTIDE SEQUENCE</scope>
    <source>
        <tissue evidence="1">Fresh leaf tissue</tissue>
    </source>
</reference>